<evidence type="ECO:0000256" key="1">
    <source>
        <dbReference type="SAM" id="MobiDB-lite"/>
    </source>
</evidence>
<proteinExistence type="predicted"/>
<reference evidence="2 3" key="1">
    <citation type="submission" date="2021-06" db="EMBL/GenBank/DDBJ databases">
        <title>Caerostris extrusa draft genome.</title>
        <authorList>
            <person name="Kono N."/>
            <person name="Arakawa K."/>
        </authorList>
    </citation>
    <scope>NUCLEOTIDE SEQUENCE [LARGE SCALE GENOMIC DNA]</scope>
</reference>
<gene>
    <name evidence="2" type="ORF">CEXT_306891</name>
</gene>
<organism evidence="2 3">
    <name type="scientific">Caerostris extrusa</name>
    <name type="common">Bark spider</name>
    <name type="synonym">Caerostris bankana</name>
    <dbReference type="NCBI Taxonomy" id="172846"/>
    <lineage>
        <taxon>Eukaryota</taxon>
        <taxon>Metazoa</taxon>
        <taxon>Ecdysozoa</taxon>
        <taxon>Arthropoda</taxon>
        <taxon>Chelicerata</taxon>
        <taxon>Arachnida</taxon>
        <taxon>Araneae</taxon>
        <taxon>Araneomorphae</taxon>
        <taxon>Entelegynae</taxon>
        <taxon>Araneoidea</taxon>
        <taxon>Araneidae</taxon>
        <taxon>Caerostris</taxon>
    </lineage>
</organism>
<evidence type="ECO:0000313" key="3">
    <source>
        <dbReference type="Proteomes" id="UP001054945"/>
    </source>
</evidence>
<dbReference type="Proteomes" id="UP001054945">
    <property type="component" value="Unassembled WGS sequence"/>
</dbReference>
<feature type="compositionally biased region" description="Basic and acidic residues" evidence="1">
    <location>
        <begin position="49"/>
        <end position="64"/>
    </location>
</feature>
<accession>A0AAV4XSM8</accession>
<dbReference type="EMBL" id="BPLR01000876">
    <property type="protein sequence ID" value="GIY98051.1"/>
    <property type="molecule type" value="Genomic_DNA"/>
</dbReference>
<evidence type="ECO:0000313" key="2">
    <source>
        <dbReference type="EMBL" id="GIY98051.1"/>
    </source>
</evidence>
<sequence length="79" mass="8769">MPQMEKKSVQRDVVRAGAPLEPRQGAPKPRPDLRPRRGFSSDGFPDNSGGDRKTPGQPKARAEICEDFPTVRVAPNMER</sequence>
<protein>
    <submittedName>
        <fullName evidence="2">Uncharacterized protein</fullName>
    </submittedName>
</protein>
<keyword evidence="3" id="KW-1185">Reference proteome</keyword>
<feature type="compositionally biased region" description="Basic and acidic residues" evidence="1">
    <location>
        <begin position="1"/>
        <end position="14"/>
    </location>
</feature>
<name>A0AAV4XSM8_CAEEX</name>
<comment type="caution">
    <text evidence="2">The sequence shown here is derived from an EMBL/GenBank/DDBJ whole genome shotgun (WGS) entry which is preliminary data.</text>
</comment>
<dbReference type="AlphaFoldDB" id="A0AAV4XSM8"/>
<feature type="region of interest" description="Disordered" evidence="1">
    <location>
        <begin position="1"/>
        <end position="79"/>
    </location>
</feature>